<evidence type="ECO:0000256" key="2">
    <source>
        <dbReference type="SAM" id="SignalP"/>
    </source>
</evidence>
<dbReference type="RefSeq" id="WP_149762045.1">
    <property type="nucleotide sequence ID" value="NZ_BSPE01000003.1"/>
</dbReference>
<name>A0A1I4CMW6_9HYPH</name>
<keyword evidence="1" id="KW-0175">Coiled coil</keyword>
<evidence type="ECO:0000256" key="1">
    <source>
        <dbReference type="SAM" id="Coils"/>
    </source>
</evidence>
<evidence type="ECO:0000313" key="4">
    <source>
        <dbReference type="Proteomes" id="UP000323300"/>
    </source>
</evidence>
<dbReference type="AlphaFoldDB" id="A0A1I4CMW6"/>
<reference evidence="3 4" key="1">
    <citation type="submission" date="2016-10" db="EMBL/GenBank/DDBJ databases">
        <authorList>
            <person name="Varghese N."/>
            <person name="Submissions S."/>
        </authorList>
    </citation>
    <scope>NUCLEOTIDE SEQUENCE [LARGE SCALE GENOMIC DNA]</scope>
    <source>
        <strain evidence="3 4">DSM 21822</strain>
    </source>
</reference>
<feature type="coiled-coil region" evidence="1">
    <location>
        <begin position="112"/>
        <end position="139"/>
    </location>
</feature>
<feature type="signal peptide" evidence="2">
    <location>
        <begin position="1"/>
        <end position="30"/>
    </location>
</feature>
<proteinExistence type="predicted"/>
<keyword evidence="4" id="KW-1185">Reference proteome</keyword>
<dbReference type="Proteomes" id="UP000323300">
    <property type="component" value="Unassembled WGS sequence"/>
</dbReference>
<feature type="chain" id="PRO_5009302584" evidence="2">
    <location>
        <begin position="31"/>
        <end position="199"/>
    </location>
</feature>
<sequence length="199" mass="21856">MRIFSQFALRAAQTLAFLLLLVTLAPPVSSQTTAPNDTIQIIAQMQKVISQTYKLESAGEGIMHLETLALLAAYGGWTRYEGEAATGGIQPNENYNIVKFIGRIKPDLANAKKAIERNKSATEEELKRFSDILANVEKSSTVAIEVHDLLEEGKIDEANALYRDKSIPLIQSINADSYTLISGLEKKIDKAALHARLAK</sequence>
<evidence type="ECO:0000313" key="3">
    <source>
        <dbReference type="EMBL" id="SFK81416.1"/>
    </source>
</evidence>
<gene>
    <name evidence="3" type="ORF">SAMN04488498_113114</name>
</gene>
<accession>A0A1I4CMW6</accession>
<dbReference type="EMBL" id="FOSL01000013">
    <property type="protein sequence ID" value="SFK81416.1"/>
    <property type="molecule type" value="Genomic_DNA"/>
</dbReference>
<organism evidence="3 4">
    <name type="scientific">Neomesorhizobium albiziae</name>
    <dbReference type="NCBI Taxonomy" id="335020"/>
    <lineage>
        <taxon>Bacteria</taxon>
        <taxon>Pseudomonadati</taxon>
        <taxon>Pseudomonadota</taxon>
        <taxon>Alphaproteobacteria</taxon>
        <taxon>Hyphomicrobiales</taxon>
        <taxon>Phyllobacteriaceae</taxon>
        <taxon>Neomesorhizobium</taxon>
    </lineage>
</organism>
<keyword evidence="2" id="KW-0732">Signal</keyword>
<protein>
    <submittedName>
        <fullName evidence="3">Uncharacterized protein</fullName>
    </submittedName>
</protein>